<comment type="caution">
    <text evidence="2">The sequence shown here is derived from an EMBL/GenBank/DDBJ whole genome shotgun (WGS) entry which is preliminary data.</text>
</comment>
<dbReference type="EMBL" id="ABCK01000021">
    <property type="protein sequence ID" value="EDM25957.1"/>
    <property type="molecule type" value="Genomic_DNA"/>
</dbReference>
<dbReference type="AlphaFoldDB" id="A6DQQ7"/>
<organism evidence="2 3">
    <name type="scientific">Lentisphaera araneosa HTCC2155</name>
    <dbReference type="NCBI Taxonomy" id="313628"/>
    <lineage>
        <taxon>Bacteria</taxon>
        <taxon>Pseudomonadati</taxon>
        <taxon>Lentisphaerota</taxon>
        <taxon>Lentisphaeria</taxon>
        <taxon>Lentisphaerales</taxon>
        <taxon>Lentisphaeraceae</taxon>
        <taxon>Lentisphaera</taxon>
    </lineage>
</organism>
<evidence type="ECO:0000313" key="3">
    <source>
        <dbReference type="Proteomes" id="UP000004947"/>
    </source>
</evidence>
<reference evidence="2 3" key="1">
    <citation type="journal article" date="2010" name="J. Bacteriol.">
        <title>Genome sequence of Lentisphaera araneosa HTCC2155T, the type species of the order Lentisphaerales in the phylum Lentisphaerae.</title>
        <authorList>
            <person name="Thrash J.C."/>
            <person name="Cho J.C."/>
            <person name="Vergin K.L."/>
            <person name="Morris R.M."/>
            <person name="Giovannoni S.J."/>
        </authorList>
    </citation>
    <scope>NUCLEOTIDE SEQUENCE [LARGE SCALE GENOMIC DNA]</scope>
    <source>
        <strain evidence="2 3">HTCC2155</strain>
    </source>
</reference>
<keyword evidence="3" id="KW-1185">Reference proteome</keyword>
<sequence length="59" mass="6954">MSRSYHQTHKSVLGGKSINQINEMITNDDPDLNQLVEKSQIKKDIKRKRKANRKQNFDQ</sequence>
<evidence type="ECO:0000313" key="2">
    <source>
        <dbReference type="EMBL" id="EDM25957.1"/>
    </source>
</evidence>
<dbReference type="STRING" id="313628.LNTAR_19207"/>
<feature type="region of interest" description="Disordered" evidence="1">
    <location>
        <begin position="39"/>
        <end position="59"/>
    </location>
</feature>
<name>A6DQQ7_9BACT</name>
<gene>
    <name evidence="2" type="ORF">LNTAR_19207</name>
</gene>
<dbReference type="Proteomes" id="UP000004947">
    <property type="component" value="Unassembled WGS sequence"/>
</dbReference>
<protein>
    <submittedName>
        <fullName evidence="2">Uncharacterized protein</fullName>
    </submittedName>
</protein>
<feature type="compositionally biased region" description="Basic residues" evidence="1">
    <location>
        <begin position="44"/>
        <end position="53"/>
    </location>
</feature>
<accession>A6DQQ7</accession>
<proteinExistence type="predicted"/>
<evidence type="ECO:0000256" key="1">
    <source>
        <dbReference type="SAM" id="MobiDB-lite"/>
    </source>
</evidence>
<dbReference type="RefSeq" id="WP_007280182.1">
    <property type="nucleotide sequence ID" value="NZ_ABCK01000021.1"/>
</dbReference>